<evidence type="ECO:0000259" key="5">
    <source>
        <dbReference type="Pfam" id="PF00389"/>
    </source>
</evidence>
<dbReference type="GO" id="GO:0051287">
    <property type="term" value="F:NAD binding"/>
    <property type="evidence" value="ECO:0007669"/>
    <property type="project" value="InterPro"/>
</dbReference>
<dbReference type="Gene3D" id="3.40.50.720">
    <property type="entry name" value="NAD(P)-binding Rossmann-like Domain"/>
    <property type="match status" value="2"/>
</dbReference>
<evidence type="ECO:0000259" key="6">
    <source>
        <dbReference type="Pfam" id="PF02826"/>
    </source>
</evidence>
<accession>A0A0J8GZW2</accession>
<comment type="similarity">
    <text evidence="1 4">Belongs to the D-isomer specific 2-hydroxyacid dehydrogenase family.</text>
</comment>
<dbReference type="SUPFAM" id="SSF52283">
    <property type="entry name" value="Formate/glycerate dehydrogenase catalytic domain-like"/>
    <property type="match status" value="1"/>
</dbReference>
<evidence type="ECO:0000256" key="2">
    <source>
        <dbReference type="ARBA" id="ARBA00023002"/>
    </source>
</evidence>
<evidence type="ECO:0000256" key="3">
    <source>
        <dbReference type="ARBA" id="ARBA00023027"/>
    </source>
</evidence>
<dbReference type="PROSITE" id="PS00671">
    <property type="entry name" value="D_2_HYDROXYACID_DH_3"/>
    <property type="match status" value="1"/>
</dbReference>
<gene>
    <name evidence="7" type="ORF">XM47_04670</name>
</gene>
<dbReference type="PANTHER" id="PTHR43761:SF1">
    <property type="entry name" value="D-ISOMER SPECIFIC 2-HYDROXYACID DEHYDROGENASE CATALYTIC DOMAIN-CONTAINING PROTEIN-RELATED"/>
    <property type="match status" value="1"/>
</dbReference>
<dbReference type="GO" id="GO:0016616">
    <property type="term" value="F:oxidoreductase activity, acting on the CH-OH group of donors, NAD or NADP as acceptor"/>
    <property type="evidence" value="ECO:0007669"/>
    <property type="project" value="InterPro"/>
</dbReference>
<keyword evidence="2 4" id="KW-0560">Oxidoreductase</keyword>
<dbReference type="Pfam" id="PF02826">
    <property type="entry name" value="2-Hacid_dh_C"/>
    <property type="match status" value="1"/>
</dbReference>
<dbReference type="InterPro" id="IPR050418">
    <property type="entry name" value="D-iso_2-hydroxyacid_DH_PdxB"/>
</dbReference>
<evidence type="ECO:0000256" key="1">
    <source>
        <dbReference type="ARBA" id="ARBA00005854"/>
    </source>
</evidence>
<dbReference type="PANTHER" id="PTHR43761">
    <property type="entry name" value="D-ISOMER SPECIFIC 2-HYDROXYACID DEHYDROGENASE FAMILY PROTEIN (AFU_ORTHOLOGUE AFUA_1G13630)"/>
    <property type="match status" value="1"/>
</dbReference>
<name>A0A0J8GZW2_9ALTE</name>
<dbReference type="PROSITE" id="PS00670">
    <property type="entry name" value="D_2_HYDROXYACID_DH_2"/>
    <property type="match status" value="1"/>
</dbReference>
<comment type="caution">
    <text evidence="7">The sequence shown here is derived from an EMBL/GenBank/DDBJ whole genome shotgun (WGS) entry which is preliminary data.</text>
</comment>
<dbReference type="Proteomes" id="UP000037600">
    <property type="component" value="Unassembled WGS sequence"/>
</dbReference>
<evidence type="ECO:0008006" key="9">
    <source>
        <dbReference type="Google" id="ProtNLM"/>
    </source>
</evidence>
<dbReference type="InterPro" id="IPR029753">
    <property type="entry name" value="D-isomer_DH_CS"/>
</dbReference>
<evidence type="ECO:0000256" key="4">
    <source>
        <dbReference type="RuleBase" id="RU003719"/>
    </source>
</evidence>
<dbReference type="SUPFAM" id="SSF51735">
    <property type="entry name" value="NAD(P)-binding Rossmann-fold domains"/>
    <property type="match status" value="1"/>
</dbReference>
<dbReference type="CDD" id="cd12162">
    <property type="entry name" value="2-Hacid_dh_4"/>
    <property type="match status" value="1"/>
</dbReference>
<dbReference type="AlphaFoldDB" id="A0A0J8GZW2"/>
<dbReference type="InterPro" id="IPR006140">
    <property type="entry name" value="D-isomer_DH_NAD-bd"/>
</dbReference>
<dbReference type="InterPro" id="IPR006139">
    <property type="entry name" value="D-isomer_2_OHA_DH_cat_dom"/>
</dbReference>
<dbReference type="RefSeq" id="WP_048690289.1">
    <property type="nucleotide sequence ID" value="NZ_KQ130484.1"/>
</dbReference>
<dbReference type="Pfam" id="PF00389">
    <property type="entry name" value="2-Hacid_dh"/>
    <property type="match status" value="1"/>
</dbReference>
<dbReference type="OrthoDB" id="9805416at2"/>
<keyword evidence="3" id="KW-0520">NAD</keyword>
<evidence type="ECO:0000313" key="7">
    <source>
        <dbReference type="EMBL" id="KMT66288.1"/>
    </source>
</evidence>
<reference evidence="7 8" key="1">
    <citation type="submission" date="2015-04" db="EMBL/GenBank/DDBJ databases">
        <title>Draft Genome Sequence of the Novel Agar-Digesting Marine Bacterium Q1.</title>
        <authorList>
            <person name="Li Y."/>
            <person name="Li D."/>
            <person name="Chen G."/>
            <person name="Du Z."/>
        </authorList>
    </citation>
    <scope>NUCLEOTIDE SEQUENCE [LARGE SCALE GENOMIC DNA]</scope>
    <source>
        <strain evidence="7 8">Q1</strain>
    </source>
</reference>
<protein>
    <recommendedName>
        <fullName evidence="9">Glycerate dehydrogenase</fullName>
    </recommendedName>
</protein>
<evidence type="ECO:0000313" key="8">
    <source>
        <dbReference type="Proteomes" id="UP000037600"/>
    </source>
</evidence>
<organism evidence="7 8">
    <name type="scientific">Catenovulum maritimum</name>
    <dbReference type="NCBI Taxonomy" id="1513271"/>
    <lineage>
        <taxon>Bacteria</taxon>
        <taxon>Pseudomonadati</taxon>
        <taxon>Pseudomonadota</taxon>
        <taxon>Gammaproteobacteria</taxon>
        <taxon>Alteromonadales</taxon>
        <taxon>Alteromonadaceae</taxon>
        <taxon>Catenovulum</taxon>
    </lineage>
</organism>
<dbReference type="STRING" id="1513271.XM47_04670"/>
<dbReference type="EMBL" id="LAZL01000005">
    <property type="protein sequence ID" value="KMT66288.1"/>
    <property type="molecule type" value="Genomic_DNA"/>
</dbReference>
<sequence>MKCAFLDVDTVGDVDFSQIQQVTGDFARYTKAEFEQNSEAILADIEVIITNKVVINEDRLKLAPNLKLICVAATGYNIIDLTACEKHQVVVCNVTNYATNTVAQHVFALLLSWANQIKQYHQASVDGTWQRSQFFCLLDFPIFELAGKTLGIIGYGASGQKVAEIAKAFGMKVLIAERENATDLRPDRTEYKTVLAQADIISLHCPLTAENANFINTEFFQQLKPSCILVNTARGGLINEEALYNALSKQQIQAALLDGLSVEPAPHEHILIKNKLPNLIITPHTAWASQEARQVLIDEIANNIQAFIANEPRNRIGLEP</sequence>
<feature type="domain" description="D-isomer specific 2-hydroxyacid dehydrogenase NAD-binding" evidence="6">
    <location>
        <begin position="107"/>
        <end position="286"/>
    </location>
</feature>
<dbReference type="PATRIC" id="fig|1513271.3.peg.966"/>
<keyword evidence="8" id="KW-1185">Reference proteome</keyword>
<feature type="domain" description="D-isomer specific 2-hydroxyacid dehydrogenase catalytic" evidence="5">
    <location>
        <begin position="32"/>
        <end position="313"/>
    </location>
</feature>
<proteinExistence type="inferred from homology"/>
<dbReference type="InterPro" id="IPR036291">
    <property type="entry name" value="NAD(P)-bd_dom_sf"/>
</dbReference>